<feature type="transmembrane region" description="Helical" evidence="1">
    <location>
        <begin position="148"/>
        <end position="174"/>
    </location>
</feature>
<evidence type="ECO:0000256" key="1">
    <source>
        <dbReference type="SAM" id="Phobius"/>
    </source>
</evidence>
<feature type="transmembrane region" description="Helical" evidence="1">
    <location>
        <begin position="81"/>
        <end position="100"/>
    </location>
</feature>
<keyword evidence="3" id="KW-1185">Reference proteome</keyword>
<gene>
    <name evidence="2" type="ORF">SLUN_31910</name>
</gene>
<feature type="transmembrane region" description="Helical" evidence="1">
    <location>
        <begin position="19"/>
        <end position="36"/>
    </location>
</feature>
<keyword evidence="1" id="KW-0812">Transmembrane</keyword>
<feature type="transmembrane region" description="Helical" evidence="1">
    <location>
        <begin position="107"/>
        <end position="128"/>
    </location>
</feature>
<feature type="transmembrane region" description="Helical" evidence="1">
    <location>
        <begin position="48"/>
        <end position="69"/>
    </location>
</feature>
<keyword evidence="1" id="KW-0472">Membrane</keyword>
<organism evidence="2 3">
    <name type="scientific">Streptomyces lunaelactis</name>
    <dbReference type="NCBI Taxonomy" id="1535768"/>
    <lineage>
        <taxon>Bacteria</taxon>
        <taxon>Bacillati</taxon>
        <taxon>Actinomycetota</taxon>
        <taxon>Actinomycetes</taxon>
        <taxon>Kitasatosporales</taxon>
        <taxon>Streptomycetaceae</taxon>
        <taxon>Streptomyces</taxon>
    </lineage>
</organism>
<keyword evidence="1" id="KW-1133">Transmembrane helix</keyword>
<proteinExistence type="predicted"/>
<reference evidence="2 3" key="1">
    <citation type="submission" date="2018-01" db="EMBL/GenBank/DDBJ databases">
        <title>Complete genome sequence of Streptomyces lunaelactis MM109T, a Ferroverdin A producer isolated from cave moonmilk deposits.</title>
        <authorList>
            <person name="Naome A."/>
            <person name="Martinet L."/>
            <person name="Maciejewska M."/>
            <person name="Anderssen S."/>
            <person name="Adam D."/>
            <person name="Tenconi E."/>
            <person name="Deflandre B."/>
            <person name="Arguelles-Arias A."/>
            <person name="Calusinska M."/>
            <person name="Copieters W."/>
            <person name="Karim L."/>
            <person name="Hanikenne M."/>
            <person name="Baurain D."/>
            <person name="van Wezel G."/>
            <person name="Smargiasso N."/>
            <person name="de Pauw E."/>
            <person name="Delfosse P."/>
            <person name="Rigali S."/>
        </authorList>
    </citation>
    <scope>NUCLEOTIDE SEQUENCE [LARGE SCALE GENOMIC DNA]</scope>
    <source>
        <strain evidence="2 3">MM109</strain>
    </source>
</reference>
<evidence type="ECO:0000313" key="3">
    <source>
        <dbReference type="Proteomes" id="UP000244201"/>
    </source>
</evidence>
<dbReference type="EMBL" id="CP026304">
    <property type="protein sequence ID" value="AVZ76126.1"/>
    <property type="molecule type" value="Genomic_DNA"/>
</dbReference>
<dbReference type="KEGG" id="slk:SLUN_31910"/>
<evidence type="ECO:0000313" key="2">
    <source>
        <dbReference type="EMBL" id="AVZ76126.1"/>
    </source>
</evidence>
<name>A0A2R4TAH1_9ACTN</name>
<protein>
    <submittedName>
        <fullName evidence="2">Uncharacterized protein</fullName>
    </submittedName>
</protein>
<feature type="transmembrane region" description="Helical" evidence="1">
    <location>
        <begin position="186"/>
        <end position="207"/>
    </location>
</feature>
<dbReference type="Proteomes" id="UP000244201">
    <property type="component" value="Chromosome"/>
</dbReference>
<sequence>MVLTGCGAAVAKGTQGPVFWLWVVSAATSFCIAWWLGGRLEQVGGETIGRLLVALLGVYVVGVFLGWSLDEASGLSRAQALLLPVFVAVAVGMSLLVRSWTSSTHIAWVGPAVVAVLVPVLAVTGRLLHWMYGDELGLSTSEMDVSGIWQAASALKLLTPMSALLLVPSAWAIARHWHLVRHGGRFSAVVFAVVALLLALNAGSLGLESPQRAADAVKAVARQGGGTPPSYFGVEPEWICLTPTVPETELNTQGGILKPRRPYVTFGTTQDAVVVWDADHDRKLLVPVEQVRTTPADTHAARASCRAELRD</sequence>
<accession>A0A2R4TAH1</accession>
<dbReference type="AlphaFoldDB" id="A0A2R4TAH1"/>